<keyword evidence="3 5" id="KW-1133">Transmembrane helix</keyword>
<feature type="transmembrane region" description="Helical" evidence="5">
    <location>
        <begin position="64"/>
        <end position="85"/>
    </location>
</feature>
<evidence type="ECO:0000259" key="6">
    <source>
        <dbReference type="Pfam" id="PF00892"/>
    </source>
</evidence>
<dbReference type="GO" id="GO:0016020">
    <property type="term" value="C:membrane"/>
    <property type="evidence" value="ECO:0007669"/>
    <property type="project" value="UniProtKB-SubCell"/>
</dbReference>
<sequence length="298" mass="31022">MNARNFTLLLTLAALWGASFLFIRVGAPEFGPVPLMAVRILIAAVFLAIVLASRRGFHRMSGKLLPLFVIGVLNQALPFCLFAYAELTLPAGITSVINATTPLWAAIVAFLWIGDRLSGLRVAGLFIGFAGVLILVWKDLTGGGSFGAGAIAPLAVLGATLLYGISANATKKFLVGVDSLAIATGSMIGAAIVLLPFMFLYWPAHPVSALAWGSVIALGVACTGIAYIIYFHLISTAGPARAVSVTFLVPIFGLVWGSLFLGEAITPTMFLGCAVVILGTMLASGVLKLSVLTGKRSA</sequence>
<feature type="transmembrane region" description="Helical" evidence="5">
    <location>
        <begin position="268"/>
        <end position="287"/>
    </location>
</feature>
<feature type="transmembrane region" description="Helical" evidence="5">
    <location>
        <begin position="91"/>
        <end position="113"/>
    </location>
</feature>
<keyword evidence="2 5" id="KW-0812">Transmembrane</keyword>
<evidence type="ECO:0000313" key="9">
    <source>
        <dbReference type="EMBL" id="UWX74219.1"/>
    </source>
</evidence>
<dbReference type="Pfam" id="PF00892">
    <property type="entry name" value="EamA"/>
    <property type="match status" value="2"/>
</dbReference>
<dbReference type="KEGG" id="bgo:BM43_6206"/>
<feature type="transmembrane region" description="Helical" evidence="5">
    <location>
        <begin position="177"/>
        <end position="203"/>
    </location>
</feature>
<reference evidence="8" key="2">
    <citation type="submission" date="2017-09" db="EMBL/GenBank/DDBJ databases">
        <title>FDA dAtabase for Regulatory Grade micrObial Sequences (FDA-ARGOS): Supporting development and validation of Infectious Disease Dx tests.</title>
        <authorList>
            <person name="Minogue T."/>
            <person name="Wolcott M."/>
            <person name="Wasieloski L."/>
            <person name="Aguilar W."/>
            <person name="Moore D."/>
            <person name="Tallon L.J."/>
            <person name="Sadzewicz L."/>
            <person name="Ott S."/>
            <person name="Zhao X."/>
            <person name="Nagaraj S."/>
            <person name="Vavikolanu K."/>
            <person name="Aluvathingal J."/>
            <person name="Nadendla S."/>
            <person name="Sichtig H."/>
        </authorList>
    </citation>
    <scope>NUCLEOTIDE SEQUENCE</scope>
    <source>
        <strain evidence="8">FDAARGOS_390</strain>
    </source>
</reference>
<reference evidence="7 10" key="1">
    <citation type="submission" date="2014-04" db="EMBL/GenBank/DDBJ databases">
        <authorList>
            <person name="Bishop-Lilly K.A."/>
            <person name="Broomall S.M."/>
            <person name="Chain P.S."/>
            <person name="Chertkov O."/>
            <person name="Coyne S.R."/>
            <person name="Daligault H.E."/>
            <person name="Davenport K.W."/>
            <person name="Erkkila T."/>
            <person name="Frey K.G."/>
            <person name="Gibbons H.S."/>
            <person name="Gu W."/>
            <person name="Jaissle J."/>
            <person name="Johnson S.L."/>
            <person name="Koroleva G.I."/>
            <person name="Ladner J.T."/>
            <person name="Lo C.-C."/>
            <person name="Minogue T.D."/>
            <person name="Munk C."/>
            <person name="Palacios G.F."/>
            <person name="Redden C.L."/>
            <person name="Rosenzweig C.N."/>
            <person name="Scholz M.B."/>
            <person name="Teshima H."/>
            <person name="Xu Y."/>
        </authorList>
    </citation>
    <scope>NUCLEOTIDE SEQUENCE [LARGE SCALE GENOMIC DNA]</scope>
    <source>
        <strain evidence="10">gladioli</strain>
        <strain evidence="7">Gladioli</strain>
    </source>
</reference>
<proteinExistence type="predicted"/>
<evidence type="ECO:0000313" key="10">
    <source>
        <dbReference type="Proteomes" id="UP000029590"/>
    </source>
</evidence>
<dbReference type="SUPFAM" id="SSF103481">
    <property type="entry name" value="Multidrug resistance efflux transporter EmrE"/>
    <property type="match status" value="2"/>
</dbReference>
<feature type="transmembrane region" description="Helical" evidence="5">
    <location>
        <begin position="209"/>
        <end position="230"/>
    </location>
</feature>
<dbReference type="PANTHER" id="PTHR32322">
    <property type="entry name" value="INNER MEMBRANE TRANSPORTER"/>
    <property type="match status" value="1"/>
</dbReference>
<accession>A0A095VYG7</accession>
<dbReference type="InterPro" id="IPR000620">
    <property type="entry name" value="EamA_dom"/>
</dbReference>
<reference evidence="11" key="3">
    <citation type="submission" date="2017-09" db="EMBL/GenBank/DDBJ databases">
        <title>FDA dAtabase for Regulatory Grade micrObial Sequences (FDA-ARGOS): Supporting development and validation of Infectious Disease Dx tests.</title>
        <authorList>
            <person name="Minogue T."/>
            <person name="Wolcott M."/>
            <person name="Wasieloski L."/>
            <person name="Aguilar W."/>
            <person name="Moore D."/>
            <person name="Tallon L."/>
            <person name="Sadzewicz L."/>
            <person name="Ott S."/>
            <person name="Zhao X."/>
            <person name="Nagaraj S."/>
            <person name="Vavikolanu K."/>
            <person name="Aluvathingal J."/>
            <person name="Nadendla S."/>
            <person name="Sichtig H."/>
        </authorList>
    </citation>
    <scope>NUCLEOTIDE SEQUENCE [LARGE SCALE GENOMIC DNA]</scope>
    <source>
        <strain evidence="11">FDAARGOS_390</strain>
    </source>
</reference>
<dbReference type="Proteomes" id="UP001059745">
    <property type="component" value="Chromosome 2"/>
</dbReference>
<evidence type="ECO:0000256" key="2">
    <source>
        <dbReference type="ARBA" id="ARBA00022692"/>
    </source>
</evidence>
<feature type="transmembrane region" description="Helical" evidence="5">
    <location>
        <begin position="242"/>
        <end position="262"/>
    </location>
</feature>
<reference evidence="9" key="4">
    <citation type="submission" date="2022-09" db="EMBL/GenBank/DDBJ databases">
        <title>Genomic of Burkholderia gladioli.</title>
        <authorList>
            <person name="Wu H."/>
        </authorList>
    </citation>
    <scope>NUCLEOTIDE SEQUENCE</scope>
    <source>
        <strain evidence="9">ZN-S4</strain>
    </source>
</reference>
<keyword evidence="4 5" id="KW-0472">Membrane</keyword>
<name>A0A095VYG7_BURGA</name>
<dbReference type="Proteomes" id="UP000029590">
    <property type="component" value="Unassembled WGS sequence"/>
</dbReference>
<organism evidence="8 11">
    <name type="scientific">Burkholderia gladioli</name>
    <name type="common">Pseudomonas marginata</name>
    <name type="synonym">Phytomonas marginata</name>
    <dbReference type="NCBI Taxonomy" id="28095"/>
    <lineage>
        <taxon>Bacteria</taxon>
        <taxon>Pseudomonadati</taxon>
        <taxon>Pseudomonadota</taxon>
        <taxon>Betaproteobacteria</taxon>
        <taxon>Burkholderiales</taxon>
        <taxon>Burkholderiaceae</taxon>
        <taxon>Burkholderia</taxon>
    </lineage>
</organism>
<feature type="transmembrane region" description="Helical" evidence="5">
    <location>
        <begin position="143"/>
        <end position="165"/>
    </location>
</feature>
<feature type="domain" description="EamA" evidence="6">
    <location>
        <begin position="8"/>
        <end position="136"/>
    </location>
</feature>
<feature type="transmembrane region" description="Helical" evidence="5">
    <location>
        <begin position="120"/>
        <end position="137"/>
    </location>
</feature>
<dbReference type="InterPro" id="IPR050638">
    <property type="entry name" value="AA-Vitamin_Transporters"/>
</dbReference>
<dbReference type="GeneID" id="66459669"/>
<accession>A0A095HPD8</accession>
<evidence type="ECO:0000313" key="8">
    <source>
        <dbReference type="EMBL" id="PEH43462.1"/>
    </source>
</evidence>
<comment type="subcellular location">
    <subcellularLocation>
        <location evidence="1">Membrane</location>
        <topology evidence="1">Multi-pass membrane protein</topology>
    </subcellularLocation>
</comment>
<feature type="domain" description="EamA" evidence="6">
    <location>
        <begin position="153"/>
        <end position="284"/>
    </location>
</feature>
<dbReference type="OMA" id="PTAFFRV"/>
<evidence type="ECO:0000256" key="1">
    <source>
        <dbReference type="ARBA" id="ARBA00004141"/>
    </source>
</evidence>
<protein>
    <submittedName>
        <fullName evidence="9">DMT family transporter</fullName>
    </submittedName>
    <submittedName>
        <fullName evidence="7">EamA-like transporter family protein</fullName>
    </submittedName>
    <submittedName>
        <fullName evidence="8">EamA/RhaT family transporter</fullName>
    </submittedName>
</protein>
<evidence type="ECO:0000256" key="3">
    <source>
        <dbReference type="ARBA" id="ARBA00022989"/>
    </source>
</evidence>
<dbReference type="EMBL" id="JPGG01000016">
    <property type="protein sequence ID" value="KGC15464.1"/>
    <property type="molecule type" value="Genomic_DNA"/>
</dbReference>
<dbReference type="AlphaFoldDB" id="A0A095VYG7"/>
<dbReference type="RefSeq" id="WP_013691251.1">
    <property type="nucleotide sequence ID" value="NZ_CADEPO010000008.1"/>
</dbReference>
<dbReference type="OrthoDB" id="9810556at2"/>
<dbReference type="InterPro" id="IPR037185">
    <property type="entry name" value="EmrE-like"/>
</dbReference>
<evidence type="ECO:0000256" key="4">
    <source>
        <dbReference type="ARBA" id="ARBA00023136"/>
    </source>
</evidence>
<evidence type="ECO:0000256" key="5">
    <source>
        <dbReference type="SAM" id="Phobius"/>
    </source>
</evidence>
<feature type="transmembrane region" description="Helical" evidence="5">
    <location>
        <begin position="36"/>
        <end position="52"/>
    </location>
</feature>
<dbReference type="EMBL" id="CP104215">
    <property type="protein sequence ID" value="UWX74219.1"/>
    <property type="molecule type" value="Genomic_DNA"/>
</dbReference>
<dbReference type="PANTHER" id="PTHR32322:SF9">
    <property type="entry name" value="AMINO-ACID METABOLITE EFFLUX PUMP-RELATED"/>
    <property type="match status" value="1"/>
</dbReference>
<evidence type="ECO:0000313" key="11">
    <source>
        <dbReference type="Proteomes" id="UP000220629"/>
    </source>
</evidence>
<evidence type="ECO:0000313" key="7">
    <source>
        <dbReference type="EMBL" id="KGC15464.1"/>
    </source>
</evidence>
<dbReference type="EMBL" id="PDDY01000001">
    <property type="protein sequence ID" value="PEH43462.1"/>
    <property type="molecule type" value="Genomic_DNA"/>
</dbReference>
<gene>
    <name evidence="8" type="ORF">CRM94_15615</name>
    <name evidence="7" type="ORF">DM48_1558</name>
    <name evidence="9" type="ORF">NYZ96_22055</name>
</gene>
<dbReference type="Proteomes" id="UP000220629">
    <property type="component" value="Unassembled WGS sequence"/>
</dbReference>